<dbReference type="RefSeq" id="WP_269033497.1">
    <property type="nucleotide sequence ID" value="NZ_CP114040.1"/>
</dbReference>
<sequence length="228" mass="23749">MSSKIHNFALALLFLTGACDDDDTGGGSDTAATDAASTSQTSSTTTGDPSSTTGDLPTTGPTTESETTMDTTSGGLDPDFLAACEAYCEHAVACGKQPGVAECLSWCSGLDEQCTAKTQAYLVCAATMSCEELDGHFEDGPCSNETWEFVLCTSPDPLPCTDSGYQSDTECGLLLECPDAPAREFKCDTETCTCFEGGVQSAECPASGVCGMGDMIYNKQYECCGWDP</sequence>
<reference evidence="2" key="1">
    <citation type="submission" date="2022-11" db="EMBL/GenBank/DDBJ databases">
        <title>Minimal conservation of predation-associated metabolite biosynthetic gene clusters underscores biosynthetic potential of Myxococcota including descriptions for ten novel species: Archangium lansinium sp. nov., Myxococcus landrumus sp. nov., Nannocystis bai.</title>
        <authorList>
            <person name="Ahearne A."/>
            <person name="Stevens C."/>
            <person name="Dowd S."/>
        </authorList>
    </citation>
    <scope>NUCLEOTIDE SEQUENCE</scope>
    <source>
        <strain evidence="2">Fl3</strain>
    </source>
</reference>
<keyword evidence="3" id="KW-1185">Reference proteome</keyword>
<dbReference type="Proteomes" id="UP001164459">
    <property type="component" value="Chromosome"/>
</dbReference>
<dbReference type="EMBL" id="CP114040">
    <property type="protein sequence ID" value="WAS91133.1"/>
    <property type="molecule type" value="Genomic_DNA"/>
</dbReference>
<feature type="region of interest" description="Disordered" evidence="1">
    <location>
        <begin position="25"/>
        <end position="72"/>
    </location>
</feature>
<dbReference type="PROSITE" id="PS51257">
    <property type="entry name" value="PROKAR_LIPOPROTEIN"/>
    <property type="match status" value="1"/>
</dbReference>
<organism evidence="2 3">
    <name type="scientific">Nannocystis punicea</name>
    <dbReference type="NCBI Taxonomy" id="2995304"/>
    <lineage>
        <taxon>Bacteria</taxon>
        <taxon>Pseudomonadati</taxon>
        <taxon>Myxococcota</taxon>
        <taxon>Polyangia</taxon>
        <taxon>Nannocystales</taxon>
        <taxon>Nannocystaceae</taxon>
        <taxon>Nannocystis</taxon>
    </lineage>
</organism>
<proteinExistence type="predicted"/>
<evidence type="ECO:0000256" key="1">
    <source>
        <dbReference type="SAM" id="MobiDB-lite"/>
    </source>
</evidence>
<gene>
    <name evidence="2" type="ORF">O0S08_33520</name>
</gene>
<feature type="compositionally biased region" description="Low complexity" evidence="1">
    <location>
        <begin position="29"/>
        <end position="72"/>
    </location>
</feature>
<accession>A0ABY7GVY6</accession>
<evidence type="ECO:0000313" key="2">
    <source>
        <dbReference type="EMBL" id="WAS91133.1"/>
    </source>
</evidence>
<protein>
    <submittedName>
        <fullName evidence="2">Uncharacterized protein</fullName>
    </submittedName>
</protein>
<evidence type="ECO:0000313" key="3">
    <source>
        <dbReference type="Proteomes" id="UP001164459"/>
    </source>
</evidence>
<name>A0ABY7GVY6_9BACT</name>